<protein>
    <submittedName>
        <fullName evidence="2">RNA polymerase II-associated protein 3-like</fullName>
    </submittedName>
</protein>
<evidence type="ECO:0000313" key="3">
    <source>
        <dbReference type="Proteomes" id="UP000265520"/>
    </source>
</evidence>
<evidence type="ECO:0000256" key="1">
    <source>
        <dbReference type="SAM" id="MobiDB-lite"/>
    </source>
</evidence>
<feature type="compositionally biased region" description="Basic and acidic residues" evidence="1">
    <location>
        <begin position="29"/>
        <end position="43"/>
    </location>
</feature>
<feature type="non-terminal residue" evidence="2">
    <location>
        <position position="1"/>
    </location>
</feature>
<feature type="compositionally biased region" description="Low complexity" evidence="1">
    <location>
        <begin position="9"/>
        <end position="22"/>
    </location>
</feature>
<proteinExistence type="predicted"/>
<dbReference type="Proteomes" id="UP000265520">
    <property type="component" value="Unassembled WGS sequence"/>
</dbReference>
<keyword evidence="3" id="KW-1185">Reference proteome</keyword>
<name>A0A392QVW5_9FABA</name>
<dbReference type="EMBL" id="LXQA010163123">
    <property type="protein sequence ID" value="MCI28032.1"/>
    <property type="molecule type" value="Genomic_DNA"/>
</dbReference>
<dbReference type="AlphaFoldDB" id="A0A392QVW5"/>
<comment type="caution">
    <text evidence="2">The sequence shown here is derived from an EMBL/GenBank/DDBJ whole genome shotgun (WGS) entry which is preliminary data.</text>
</comment>
<accession>A0A392QVW5</accession>
<sequence>KVGKSKTKVNGSSSINSVSNVNQKSGPTEAHHQTKINEQKIPAKESLLLEEINNKDTKSGSRTQGQVGNGSKEGYNASNSLEQVKLYLQILRSSRLVM</sequence>
<evidence type="ECO:0000313" key="2">
    <source>
        <dbReference type="EMBL" id="MCI28032.1"/>
    </source>
</evidence>
<reference evidence="2 3" key="1">
    <citation type="journal article" date="2018" name="Front. Plant Sci.">
        <title>Red Clover (Trifolium pratense) and Zigzag Clover (T. medium) - A Picture of Genomic Similarities and Differences.</title>
        <authorList>
            <person name="Dluhosova J."/>
            <person name="Istvanek J."/>
            <person name="Nedelnik J."/>
            <person name="Repkova J."/>
        </authorList>
    </citation>
    <scope>NUCLEOTIDE SEQUENCE [LARGE SCALE GENOMIC DNA]</scope>
    <source>
        <strain evidence="3">cv. 10/8</strain>
        <tissue evidence="2">Leaf</tissue>
    </source>
</reference>
<organism evidence="2 3">
    <name type="scientific">Trifolium medium</name>
    <dbReference type="NCBI Taxonomy" id="97028"/>
    <lineage>
        <taxon>Eukaryota</taxon>
        <taxon>Viridiplantae</taxon>
        <taxon>Streptophyta</taxon>
        <taxon>Embryophyta</taxon>
        <taxon>Tracheophyta</taxon>
        <taxon>Spermatophyta</taxon>
        <taxon>Magnoliopsida</taxon>
        <taxon>eudicotyledons</taxon>
        <taxon>Gunneridae</taxon>
        <taxon>Pentapetalae</taxon>
        <taxon>rosids</taxon>
        <taxon>fabids</taxon>
        <taxon>Fabales</taxon>
        <taxon>Fabaceae</taxon>
        <taxon>Papilionoideae</taxon>
        <taxon>50 kb inversion clade</taxon>
        <taxon>NPAAA clade</taxon>
        <taxon>Hologalegina</taxon>
        <taxon>IRL clade</taxon>
        <taxon>Trifolieae</taxon>
        <taxon>Trifolium</taxon>
    </lineage>
</organism>
<feature type="region of interest" description="Disordered" evidence="1">
    <location>
        <begin position="1"/>
        <end position="78"/>
    </location>
</feature>